<keyword evidence="5" id="KW-1185">Reference proteome</keyword>
<name>A0A100Y1F1_9ACTN</name>
<feature type="transmembrane region" description="Helical" evidence="3">
    <location>
        <begin position="209"/>
        <end position="228"/>
    </location>
</feature>
<dbReference type="InterPro" id="IPR043130">
    <property type="entry name" value="CDP-OH_PTrfase_TM_dom"/>
</dbReference>
<dbReference type="Pfam" id="PF01066">
    <property type="entry name" value="CDP-OH_P_transf"/>
    <property type="match status" value="1"/>
</dbReference>
<proteinExistence type="inferred from homology"/>
<evidence type="ECO:0000256" key="2">
    <source>
        <dbReference type="RuleBase" id="RU003750"/>
    </source>
</evidence>
<dbReference type="Gene3D" id="1.20.120.1760">
    <property type="match status" value="1"/>
</dbReference>
<accession>A0A100Y1F1</accession>
<protein>
    <submittedName>
        <fullName evidence="4">CDP-alcohol phosphatidyltransferase</fullName>
    </submittedName>
</protein>
<dbReference type="GO" id="GO:0016780">
    <property type="term" value="F:phosphotransferase activity, for other substituted phosphate groups"/>
    <property type="evidence" value="ECO:0007669"/>
    <property type="project" value="InterPro"/>
</dbReference>
<dbReference type="STRING" id="936756.ATE80_26630"/>
<sequence length="252" mass="26264">MSWGEALGRLGGAQKTAKGVSLYSRFVNRPAGRFLAAGSYVTGLTPNQVTLVSAVFSFAGIAAVAVAPPTWWTGALVWLALAVGFAFDSADGQLARLRGGGSPAGEWLDHVVDCAKTTVLHTAVLVAFHRHPGHFGTGADVLLLVPLVFLTASTVTFFGGLLTEQLKRRVPAPGGPAPAPSTLRAVALLPVDHGVFCLVFLLLGGGPLFLWGYGLLGAAAVLYLPLFLAKWFRELNRPAAPPAPGPRPAPAR</sequence>
<keyword evidence="3" id="KW-0472">Membrane</keyword>
<gene>
    <name evidence="4" type="ORF">ATE80_26630</name>
</gene>
<evidence type="ECO:0000313" key="5">
    <source>
        <dbReference type="Proteomes" id="UP000054011"/>
    </source>
</evidence>
<feature type="transmembrane region" description="Helical" evidence="3">
    <location>
        <begin position="183"/>
        <end position="203"/>
    </location>
</feature>
<dbReference type="PROSITE" id="PS00379">
    <property type="entry name" value="CDP_ALCOHOL_P_TRANSF"/>
    <property type="match status" value="1"/>
</dbReference>
<dbReference type="AlphaFoldDB" id="A0A100Y1F1"/>
<evidence type="ECO:0000313" key="4">
    <source>
        <dbReference type="EMBL" id="KUH35889.1"/>
    </source>
</evidence>
<feature type="transmembrane region" description="Helical" evidence="3">
    <location>
        <begin position="49"/>
        <end position="66"/>
    </location>
</feature>
<reference evidence="4 5" key="1">
    <citation type="submission" date="2015-11" db="EMBL/GenBank/DDBJ databases">
        <title>Genome-wide analysis reveals the secondary metabolome in Streptomyces kanasensis ZX01.</title>
        <authorList>
            <person name="Zhang G."/>
            <person name="Han L."/>
            <person name="Feng J."/>
            <person name="Zhang X."/>
        </authorList>
    </citation>
    <scope>NUCLEOTIDE SEQUENCE [LARGE SCALE GENOMIC DNA]</scope>
    <source>
        <strain evidence="4 5">ZX01</strain>
    </source>
</reference>
<organism evidence="4 5">
    <name type="scientific">Streptomyces kanasensis</name>
    <dbReference type="NCBI Taxonomy" id="936756"/>
    <lineage>
        <taxon>Bacteria</taxon>
        <taxon>Bacillati</taxon>
        <taxon>Actinomycetota</taxon>
        <taxon>Actinomycetes</taxon>
        <taxon>Kitasatosporales</taxon>
        <taxon>Streptomycetaceae</taxon>
        <taxon>Streptomyces</taxon>
    </lineage>
</organism>
<dbReference type="GO" id="GO:0016020">
    <property type="term" value="C:membrane"/>
    <property type="evidence" value="ECO:0007669"/>
    <property type="project" value="InterPro"/>
</dbReference>
<keyword evidence="3" id="KW-0812">Transmembrane</keyword>
<dbReference type="OrthoDB" id="7390033at2"/>
<comment type="caution">
    <text evidence="4">The sequence shown here is derived from an EMBL/GenBank/DDBJ whole genome shotgun (WGS) entry which is preliminary data.</text>
</comment>
<keyword evidence="3" id="KW-1133">Transmembrane helix</keyword>
<dbReference type="InterPro" id="IPR048254">
    <property type="entry name" value="CDP_ALCOHOL_P_TRANSF_CS"/>
</dbReference>
<evidence type="ECO:0000256" key="3">
    <source>
        <dbReference type="SAM" id="Phobius"/>
    </source>
</evidence>
<evidence type="ECO:0000256" key="1">
    <source>
        <dbReference type="ARBA" id="ARBA00022679"/>
    </source>
</evidence>
<comment type="similarity">
    <text evidence="2">Belongs to the CDP-alcohol phosphatidyltransferase class-I family.</text>
</comment>
<feature type="transmembrane region" description="Helical" evidence="3">
    <location>
        <begin position="141"/>
        <end position="162"/>
    </location>
</feature>
<dbReference type="EMBL" id="LNSV01000105">
    <property type="protein sequence ID" value="KUH35889.1"/>
    <property type="molecule type" value="Genomic_DNA"/>
</dbReference>
<dbReference type="Proteomes" id="UP000054011">
    <property type="component" value="Unassembled WGS sequence"/>
</dbReference>
<dbReference type="GO" id="GO:0008654">
    <property type="term" value="P:phospholipid biosynthetic process"/>
    <property type="evidence" value="ECO:0007669"/>
    <property type="project" value="InterPro"/>
</dbReference>
<keyword evidence="1 2" id="KW-0808">Transferase</keyword>
<dbReference type="InterPro" id="IPR000462">
    <property type="entry name" value="CDP-OH_P_trans"/>
</dbReference>